<proteinExistence type="predicted"/>
<evidence type="ECO:0000313" key="3">
    <source>
        <dbReference type="Proteomes" id="UP000556026"/>
    </source>
</evidence>
<name>A0A6V8MDU5_9BACT</name>
<dbReference type="GO" id="GO:0002161">
    <property type="term" value="F:aminoacyl-tRNA deacylase activity"/>
    <property type="evidence" value="ECO:0007669"/>
    <property type="project" value="InterPro"/>
</dbReference>
<dbReference type="Proteomes" id="UP000556026">
    <property type="component" value="Unassembled WGS sequence"/>
</dbReference>
<evidence type="ECO:0000313" key="2">
    <source>
        <dbReference type="EMBL" id="GFO57879.1"/>
    </source>
</evidence>
<protein>
    <recommendedName>
        <fullName evidence="1">YbaK/aminoacyl-tRNA synthetase-associated domain-containing protein</fullName>
    </recommendedName>
</protein>
<dbReference type="InterPro" id="IPR007214">
    <property type="entry name" value="YbaK/aa-tRNA-synth-assoc-dom"/>
</dbReference>
<accession>A0A6V8MDU5</accession>
<evidence type="ECO:0000259" key="1">
    <source>
        <dbReference type="Pfam" id="PF04073"/>
    </source>
</evidence>
<gene>
    <name evidence="2" type="ORF">GMST_02040</name>
</gene>
<keyword evidence="3" id="KW-1185">Reference proteome</keyword>
<organism evidence="2 3">
    <name type="scientific">Geomonas silvestris</name>
    <dbReference type="NCBI Taxonomy" id="2740184"/>
    <lineage>
        <taxon>Bacteria</taxon>
        <taxon>Pseudomonadati</taxon>
        <taxon>Thermodesulfobacteriota</taxon>
        <taxon>Desulfuromonadia</taxon>
        <taxon>Geobacterales</taxon>
        <taxon>Geobacteraceae</taxon>
        <taxon>Geomonas</taxon>
    </lineage>
</organism>
<dbReference type="EMBL" id="BLXX01000001">
    <property type="protein sequence ID" value="GFO57879.1"/>
    <property type="molecule type" value="Genomic_DNA"/>
</dbReference>
<dbReference type="InterPro" id="IPR044786">
    <property type="entry name" value="PROXY"/>
</dbReference>
<dbReference type="Gene3D" id="3.90.960.10">
    <property type="entry name" value="YbaK/aminoacyl-tRNA synthetase-associated domain"/>
    <property type="match status" value="1"/>
</dbReference>
<dbReference type="SUPFAM" id="SSF55826">
    <property type="entry name" value="YbaK/ProRS associated domain"/>
    <property type="match status" value="1"/>
</dbReference>
<dbReference type="Pfam" id="PF04073">
    <property type="entry name" value="tRNA_edit"/>
    <property type="match status" value="1"/>
</dbReference>
<feature type="domain" description="YbaK/aminoacyl-tRNA synthetase-associated" evidence="1">
    <location>
        <begin position="28"/>
        <end position="146"/>
    </location>
</feature>
<dbReference type="PANTHER" id="PTHR30411">
    <property type="entry name" value="CYTOPLASMIC PROTEIN"/>
    <property type="match status" value="1"/>
</dbReference>
<dbReference type="AlphaFoldDB" id="A0A6V8MDU5"/>
<sequence length="158" mass="17066">MEVFEKLQELLQRENARFRVITHSAEGSSARVAEIRGTAPGQGAKAMLCQVKGVPGLLVLAVLSGDRKLDFKKLGQVAGGKKASLCPAEEATATTGCPMGAVPPFSLWPEVRLIVDPQLIERHEELAFNAGRLDTSMVLNTQDYLRIAQPLLADIVTD</sequence>
<dbReference type="PANTHER" id="PTHR30411:SF9">
    <property type="entry name" value="MULTIFUNCTIONAL SER_THR-TRNA DEACYLASE PROXP-Y"/>
    <property type="match status" value="1"/>
</dbReference>
<dbReference type="CDD" id="cd04336">
    <property type="entry name" value="YeaK"/>
    <property type="match status" value="1"/>
</dbReference>
<dbReference type="InterPro" id="IPR036754">
    <property type="entry name" value="YbaK/aa-tRNA-synt-asso_dom_sf"/>
</dbReference>
<dbReference type="RefSeq" id="WP_183352736.1">
    <property type="nucleotide sequence ID" value="NZ_BLXX01000001.1"/>
</dbReference>
<reference evidence="3" key="1">
    <citation type="submission" date="2020-06" db="EMBL/GenBank/DDBJ databases">
        <title>Draft genomic sequence of Geomonas sp. Red330.</title>
        <authorList>
            <person name="Itoh H."/>
            <person name="Zhenxing X."/>
            <person name="Ushijima N."/>
            <person name="Masuda Y."/>
            <person name="Shiratori Y."/>
            <person name="Senoo K."/>
        </authorList>
    </citation>
    <scope>NUCLEOTIDE SEQUENCE [LARGE SCALE GENOMIC DNA]</scope>
    <source>
        <strain evidence="3">Red330</strain>
    </source>
</reference>
<comment type="caution">
    <text evidence="2">The sequence shown here is derived from an EMBL/GenBank/DDBJ whole genome shotgun (WGS) entry which is preliminary data.</text>
</comment>